<keyword evidence="5" id="KW-0413">Isomerase</keyword>
<keyword evidence="2 10" id="KW-0378">Hydrolase</keyword>
<dbReference type="GO" id="GO:0005524">
    <property type="term" value="F:ATP binding"/>
    <property type="evidence" value="ECO:0007669"/>
    <property type="project" value="UniProtKB-UniRule"/>
</dbReference>
<feature type="domain" description="UvrD-like helicase ATP-binding" evidence="11">
    <location>
        <begin position="1"/>
        <end position="279"/>
    </location>
</feature>
<name>A0A1I6ZV90_9HYPH</name>
<dbReference type="InterPro" id="IPR027417">
    <property type="entry name" value="P-loop_NTPase"/>
</dbReference>
<keyword evidence="4 10" id="KW-0067">ATP-binding</keyword>
<dbReference type="Gene3D" id="1.10.486.10">
    <property type="entry name" value="PCRA, domain 4"/>
    <property type="match status" value="1"/>
</dbReference>
<evidence type="ECO:0000256" key="1">
    <source>
        <dbReference type="ARBA" id="ARBA00022741"/>
    </source>
</evidence>
<sequence length="587" mass="66535">MISLTEEQKAAVEHDRDLLLSACPGSGKTRVILAKLLSVAEEVLDTPYLVGCITYTNAAVDEIESRLRIYGSNASAEKCEVSTIHSFLLQFILRPYAWLLPEIPSKFKVLTREAEDFEQIVNAVEDEIGRTPSFRALEDYSSLRMSLNGEPCGQGYERGLVTTESAYLYWRYIRNRGFVDFSMILYYSWKILEKFPFVGLGVASKFKWLLVDEFQDTSDIQIEIFRQLRQYLTTQLFMVGDDNQSIYSFAGARPDLAKKFAQDIGATMDLSLSANFRSTPTVVDVAETLIPNQPPMHSSGELEGFKGEVEYVHVNFPVDAITDHFLPELKRHNIPIGNAAVLAPWWTHLFPVARRLREFDVPVFGPGARPYRRSRVFSTLAEQLGACVEANHYLGLPNVERALFRLIMDLTGNARFDLFSYDGRQIALSLIYNAKEISTRLIGGIDWLEETAKTSAYFLIRDGWLPSEAQELITLSVQEMKADMKRSSIDVANLEIADLGLFANPDKALKLITLHNSKGREFDAVAMISMNEGHIPHFTAQDLEEIEEAKRLFYVGMTRAKQYLLISSDRADRRNPPTRFITQSRLV</sequence>
<protein>
    <recommendedName>
        <fullName evidence="7">DNA 3'-5' helicase</fullName>
        <ecNumber evidence="7">5.6.2.4</ecNumber>
    </recommendedName>
    <alternativeName>
        <fullName evidence="8">DNA 3'-5' helicase II</fullName>
    </alternativeName>
</protein>
<evidence type="ECO:0000256" key="7">
    <source>
        <dbReference type="ARBA" id="ARBA00034808"/>
    </source>
</evidence>
<evidence type="ECO:0000313" key="12">
    <source>
        <dbReference type="EMBL" id="SFT66592.1"/>
    </source>
</evidence>
<evidence type="ECO:0000256" key="5">
    <source>
        <dbReference type="ARBA" id="ARBA00023235"/>
    </source>
</evidence>
<evidence type="ECO:0000256" key="2">
    <source>
        <dbReference type="ARBA" id="ARBA00022801"/>
    </source>
</evidence>
<evidence type="ECO:0000256" key="4">
    <source>
        <dbReference type="ARBA" id="ARBA00022840"/>
    </source>
</evidence>
<dbReference type="InterPro" id="IPR014016">
    <property type="entry name" value="UvrD-like_ATP-bd"/>
</dbReference>
<evidence type="ECO:0000256" key="3">
    <source>
        <dbReference type="ARBA" id="ARBA00022806"/>
    </source>
</evidence>
<gene>
    <name evidence="12" type="ORF">SAMN05444141_102632</name>
</gene>
<dbReference type="EC" id="5.6.2.4" evidence="7"/>
<proteinExistence type="predicted"/>
<dbReference type="EMBL" id="FPBD01000002">
    <property type="protein sequence ID" value="SFT66592.1"/>
    <property type="molecule type" value="Genomic_DNA"/>
</dbReference>
<keyword evidence="3 10" id="KW-0347">Helicase</keyword>
<comment type="catalytic activity">
    <reaction evidence="6">
        <text>Couples ATP hydrolysis with the unwinding of duplex DNA by translocating in the 3'-5' direction.</text>
        <dbReference type="EC" id="5.6.2.4"/>
    </reaction>
</comment>
<dbReference type="GO" id="GO:0000725">
    <property type="term" value="P:recombinational repair"/>
    <property type="evidence" value="ECO:0007669"/>
    <property type="project" value="TreeGrafter"/>
</dbReference>
<dbReference type="Pfam" id="PF13361">
    <property type="entry name" value="UvrD_C"/>
    <property type="match status" value="1"/>
</dbReference>
<dbReference type="RefSeq" id="WP_054782824.1">
    <property type="nucleotide sequence ID" value="NZ_FPBD01000002.1"/>
</dbReference>
<dbReference type="CDD" id="cd17932">
    <property type="entry name" value="DEXQc_UvrD"/>
    <property type="match status" value="1"/>
</dbReference>
<dbReference type="GO" id="GO:0003677">
    <property type="term" value="F:DNA binding"/>
    <property type="evidence" value="ECO:0007669"/>
    <property type="project" value="InterPro"/>
</dbReference>
<reference evidence="13" key="1">
    <citation type="submission" date="2016-10" db="EMBL/GenBank/DDBJ databases">
        <authorList>
            <person name="Varghese N."/>
            <person name="Submissions S."/>
        </authorList>
    </citation>
    <scope>NUCLEOTIDE SEQUENCE [LARGE SCALE GENOMIC DNA]</scope>
    <source>
        <strain evidence="13">DSM 17465</strain>
    </source>
</reference>
<evidence type="ECO:0000313" key="13">
    <source>
        <dbReference type="Proteomes" id="UP000183371"/>
    </source>
</evidence>
<dbReference type="PANTHER" id="PTHR11070">
    <property type="entry name" value="UVRD / RECB / PCRA DNA HELICASE FAMILY MEMBER"/>
    <property type="match status" value="1"/>
</dbReference>
<dbReference type="Gene3D" id="3.40.50.300">
    <property type="entry name" value="P-loop containing nucleotide triphosphate hydrolases"/>
    <property type="match status" value="3"/>
</dbReference>
<keyword evidence="1 10" id="KW-0547">Nucleotide-binding</keyword>
<dbReference type="AlphaFoldDB" id="A0A1I6ZV90"/>
<feature type="binding site" evidence="10">
    <location>
        <begin position="22"/>
        <end position="29"/>
    </location>
    <ligand>
        <name>ATP</name>
        <dbReference type="ChEBI" id="CHEBI:30616"/>
    </ligand>
</feature>
<dbReference type="InterPro" id="IPR000212">
    <property type="entry name" value="DNA_helicase_UvrD/REP"/>
</dbReference>
<evidence type="ECO:0000259" key="11">
    <source>
        <dbReference type="PROSITE" id="PS51198"/>
    </source>
</evidence>
<dbReference type="GO" id="GO:0043138">
    <property type="term" value="F:3'-5' DNA helicase activity"/>
    <property type="evidence" value="ECO:0007669"/>
    <property type="project" value="UniProtKB-EC"/>
</dbReference>
<evidence type="ECO:0000256" key="10">
    <source>
        <dbReference type="PROSITE-ProRule" id="PRU00560"/>
    </source>
</evidence>
<evidence type="ECO:0000256" key="9">
    <source>
        <dbReference type="ARBA" id="ARBA00048988"/>
    </source>
</evidence>
<dbReference type="PANTHER" id="PTHR11070:SF2">
    <property type="entry name" value="ATP-DEPENDENT DNA HELICASE SRS2"/>
    <property type="match status" value="1"/>
</dbReference>
<keyword evidence="13" id="KW-1185">Reference proteome</keyword>
<dbReference type="GO" id="GO:0016887">
    <property type="term" value="F:ATP hydrolysis activity"/>
    <property type="evidence" value="ECO:0007669"/>
    <property type="project" value="RHEA"/>
</dbReference>
<accession>A0A1I6ZV90</accession>
<evidence type="ECO:0000256" key="6">
    <source>
        <dbReference type="ARBA" id="ARBA00034617"/>
    </source>
</evidence>
<organism evidence="12 13">
    <name type="scientific">Pseudovibrio denitrificans</name>
    <dbReference type="NCBI Taxonomy" id="258256"/>
    <lineage>
        <taxon>Bacteria</taxon>
        <taxon>Pseudomonadati</taxon>
        <taxon>Pseudomonadota</taxon>
        <taxon>Alphaproteobacteria</taxon>
        <taxon>Hyphomicrobiales</taxon>
        <taxon>Stappiaceae</taxon>
        <taxon>Pseudovibrio</taxon>
    </lineage>
</organism>
<evidence type="ECO:0000256" key="8">
    <source>
        <dbReference type="ARBA" id="ARBA00034923"/>
    </source>
</evidence>
<dbReference type="InterPro" id="IPR014017">
    <property type="entry name" value="DNA_helicase_UvrD-like_C"/>
</dbReference>
<dbReference type="SUPFAM" id="SSF52540">
    <property type="entry name" value="P-loop containing nucleoside triphosphate hydrolases"/>
    <property type="match status" value="1"/>
</dbReference>
<dbReference type="PROSITE" id="PS51198">
    <property type="entry name" value="UVRD_HELICASE_ATP_BIND"/>
    <property type="match status" value="1"/>
</dbReference>
<comment type="catalytic activity">
    <reaction evidence="9">
        <text>ATP + H2O = ADP + phosphate + H(+)</text>
        <dbReference type="Rhea" id="RHEA:13065"/>
        <dbReference type="ChEBI" id="CHEBI:15377"/>
        <dbReference type="ChEBI" id="CHEBI:15378"/>
        <dbReference type="ChEBI" id="CHEBI:30616"/>
        <dbReference type="ChEBI" id="CHEBI:43474"/>
        <dbReference type="ChEBI" id="CHEBI:456216"/>
        <dbReference type="EC" id="5.6.2.4"/>
    </reaction>
</comment>
<dbReference type="Proteomes" id="UP000183371">
    <property type="component" value="Unassembled WGS sequence"/>
</dbReference>
<dbReference type="Pfam" id="PF00580">
    <property type="entry name" value="UvrD-helicase"/>
    <property type="match status" value="1"/>
</dbReference>